<evidence type="ECO:0000313" key="2">
    <source>
        <dbReference type="EMBL" id="OGK05908.1"/>
    </source>
</evidence>
<protein>
    <submittedName>
        <fullName evidence="2">Uncharacterized protein</fullName>
    </submittedName>
</protein>
<organism evidence="2 3">
    <name type="scientific">Candidatus Raymondbacteria bacterium RIFOXYD12_FULL_49_13</name>
    <dbReference type="NCBI Taxonomy" id="1817890"/>
    <lineage>
        <taxon>Bacteria</taxon>
        <taxon>Raymondiibacteriota</taxon>
    </lineage>
</organism>
<evidence type="ECO:0000256" key="1">
    <source>
        <dbReference type="SAM" id="SignalP"/>
    </source>
</evidence>
<dbReference type="Proteomes" id="UP000179243">
    <property type="component" value="Unassembled WGS sequence"/>
</dbReference>
<reference evidence="2 3" key="1">
    <citation type="journal article" date="2016" name="Nat. Commun.">
        <title>Thousands of microbial genomes shed light on interconnected biogeochemical processes in an aquifer system.</title>
        <authorList>
            <person name="Anantharaman K."/>
            <person name="Brown C.T."/>
            <person name="Hug L.A."/>
            <person name="Sharon I."/>
            <person name="Castelle C.J."/>
            <person name="Probst A.J."/>
            <person name="Thomas B.C."/>
            <person name="Singh A."/>
            <person name="Wilkins M.J."/>
            <person name="Karaoz U."/>
            <person name="Brodie E.L."/>
            <person name="Williams K.H."/>
            <person name="Hubbard S.S."/>
            <person name="Banfield J.F."/>
        </authorList>
    </citation>
    <scope>NUCLEOTIDE SEQUENCE [LARGE SCALE GENOMIC DNA]</scope>
</reference>
<evidence type="ECO:0000313" key="3">
    <source>
        <dbReference type="Proteomes" id="UP000179243"/>
    </source>
</evidence>
<proteinExistence type="predicted"/>
<gene>
    <name evidence="2" type="ORF">A2519_23055</name>
</gene>
<feature type="signal peptide" evidence="1">
    <location>
        <begin position="1"/>
        <end position="28"/>
    </location>
</feature>
<dbReference type="AlphaFoldDB" id="A0A1F7FH33"/>
<keyword evidence="1" id="KW-0732">Signal</keyword>
<sequence>MGIRVSLIFKILALSLGSLIICTGTAFATRTTYETNNDNFTTCTMTFSEDTLNNGSYGYMRIKPYSQYLAFIGWNLASLSTSPVSSCSLSFKWSNAASADIISKTFWISTIVDTFHEGASQWVYDANGSSHLYKQGKTTYWLSSSANHSINVCNGNNGSVWNSWAITNNDTSRIMGIPIDLSIYQKLLAKTAYGLCLTDTTSVGGNYALWSRNQGGQDHPTLIINTYTLNNPASSVSLL</sequence>
<dbReference type="EMBL" id="MFYX01000045">
    <property type="protein sequence ID" value="OGK05908.1"/>
    <property type="molecule type" value="Genomic_DNA"/>
</dbReference>
<comment type="caution">
    <text evidence="2">The sequence shown here is derived from an EMBL/GenBank/DDBJ whole genome shotgun (WGS) entry which is preliminary data.</text>
</comment>
<accession>A0A1F7FH33</accession>
<name>A0A1F7FH33_UNCRA</name>
<feature type="chain" id="PRO_5009528707" evidence="1">
    <location>
        <begin position="29"/>
        <end position="239"/>
    </location>
</feature>